<evidence type="ECO:0000256" key="6">
    <source>
        <dbReference type="ARBA" id="ARBA00022737"/>
    </source>
</evidence>
<dbReference type="GO" id="GO:0007166">
    <property type="term" value="P:cell surface receptor signaling pathway"/>
    <property type="evidence" value="ECO:0007669"/>
    <property type="project" value="InterPro"/>
</dbReference>
<reference evidence="15 16" key="1">
    <citation type="submission" date="2012-08" db="EMBL/GenBank/DDBJ databases">
        <title>Oryza genome evolution.</title>
        <authorList>
            <person name="Wing R.A."/>
        </authorList>
    </citation>
    <scope>NUCLEOTIDE SEQUENCE</scope>
</reference>
<evidence type="ECO:0000256" key="13">
    <source>
        <dbReference type="PROSITE-ProRule" id="PRU10141"/>
    </source>
</evidence>
<dbReference type="InterPro" id="IPR008271">
    <property type="entry name" value="Ser/Thr_kinase_AS"/>
</dbReference>
<feature type="domain" description="Protein kinase" evidence="14">
    <location>
        <begin position="761"/>
        <end position="1038"/>
    </location>
</feature>
<keyword evidence="7 13" id="KW-0547">Nucleotide-binding</keyword>
<feature type="binding site" evidence="13">
    <location>
        <position position="262"/>
    </location>
    <ligand>
        <name>ATP</name>
        <dbReference type="ChEBI" id="CHEBI:30616"/>
    </ligand>
</feature>
<evidence type="ECO:0000256" key="4">
    <source>
        <dbReference type="ARBA" id="ARBA00022692"/>
    </source>
</evidence>
<dbReference type="FunFam" id="3.30.200.20:FF:000614">
    <property type="entry name" value="Os06g0689600 protein"/>
    <property type="match status" value="1"/>
</dbReference>
<feature type="binding site" evidence="13">
    <location>
        <position position="789"/>
    </location>
    <ligand>
        <name>ATP</name>
        <dbReference type="ChEBI" id="CHEBI:30616"/>
    </ligand>
</feature>
<dbReference type="GO" id="GO:0016020">
    <property type="term" value="C:membrane"/>
    <property type="evidence" value="ECO:0007669"/>
    <property type="project" value="UniProtKB-SubCell"/>
</dbReference>
<dbReference type="CDD" id="cd21037">
    <property type="entry name" value="MLKL_NTD"/>
    <property type="match status" value="1"/>
</dbReference>
<keyword evidence="5" id="KW-0732">Signal</keyword>
<reference evidence="16" key="2">
    <citation type="submission" date="2013-12" db="EMBL/GenBank/DDBJ databases">
        <authorList>
            <person name="Yu Y."/>
            <person name="Lee S."/>
            <person name="de Baynast K."/>
            <person name="Wissotski M."/>
            <person name="Liu L."/>
            <person name="Talag J."/>
            <person name="Goicoechea J."/>
            <person name="Angelova A."/>
            <person name="Jetty R."/>
            <person name="Kudrna D."/>
            <person name="Golser W."/>
            <person name="Rivera L."/>
            <person name="Zhang J."/>
            <person name="Wing R."/>
        </authorList>
    </citation>
    <scope>NUCLEOTIDE SEQUENCE</scope>
</reference>
<dbReference type="InterPro" id="IPR036537">
    <property type="entry name" value="Adaptor_Cbl_N_dom_sf"/>
</dbReference>
<protein>
    <recommendedName>
        <fullName evidence="14">Protein kinase domain-containing protein</fullName>
    </recommendedName>
</protein>
<dbReference type="InterPro" id="IPR059179">
    <property type="entry name" value="MLKL-like_MCAfunc"/>
</dbReference>
<evidence type="ECO:0000259" key="14">
    <source>
        <dbReference type="PROSITE" id="PS50011"/>
    </source>
</evidence>
<evidence type="ECO:0000256" key="7">
    <source>
        <dbReference type="ARBA" id="ARBA00022741"/>
    </source>
</evidence>
<keyword evidence="2" id="KW-0723">Serine/threonine-protein kinase</keyword>
<keyword evidence="6" id="KW-0677">Repeat</keyword>
<dbReference type="Pfam" id="PF19584">
    <property type="entry name" value="MCAfunc"/>
    <property type="match status" value="2"/>
</dbReference>
<sequence length="1105" mass="122626">MASGLWGVLGEASSVAQLVGVDALGLVSMVAQKALAARRHRDACRRLGQHVELVGGLLRELELAELMRREATRRPLEQLQGALRRCYALVTACQEDCGYLHGLLVGARMAEEILSAQHEIDMYIRLIPLIALVDSSSSSNRRVTATEGVPSVVPSCSDHHTRYPRRVLDFVELHVQGATKPSEIGGKSVEVTVNRQEKILDMEAVLELCIHTEENYPGFRKFDFFQIVDATDDFSEERNIGKGGFGTVYKGQLLDGLTVAIKRFDVDAEIFDLKSELQLVRIQHTNLIRLLGWCIHEQERILVYEYMHKGNKTKGALLNWCRRLQIIKGLAEGLLYLHKHCWTVHRDLKPSNILLDHDMNPKIADFGSAVTMVSDVAEKRTKRVVGTSGYIAPEYASQGLYSLKTDVFSFGVLVLEIISGRKNFIMEQQGDTVGNLAWRMWKDRSLHELVDPALCDGYESSAIMRCTQVALLCAQEDPANRPTMTEVTTMLNSESILLSDPKEPTQLIHGDASANRSSTYIGHSGKTIDITITTSAPVSTRVRIVERPRGCFPAGKGAVMASGLWGVLGQASNVAQLVGVDALGLVSMVAQAALAARRHRDARPLEQLQGALRRCYALVTACQEDCGYLHRLLVGARMAEEILSAQHEIDMYIRLIPLIALVDSSGNRRVKSVEGVASAVKDGSNNHIRFPARVLGFTEIHVQGHTKFCNAGKQPLETADLQEQKILDTKELVELCVRTEELFPGFSKFDFSQIVHATDNFSEKNNIGRGGFATVYKGQLPNGLMVAIKRLDEHATKFDFNSELQLAKIQHTNLVKLLGWCIHGKERILVYELALNGSLHHYISDKTRKSLLDWPKRLNIIKGVAEGLVYLHTHSMLWIVHRDLKPENVLLDYNMNPKISDFGSARTLSSDVAEDHTCRVVGTSGFKAPEYESQGVYSVKTDVFSFGVLVLVIISGRKNSILDKQRDTIGDLVRDTWHMWRDGRLHELVDPSLGNEYELAQIMRCAQVALLCTQEDPTIRPTMTDVVTMLSSGTTTLLDDPRKPAELLSKEVGEGSDIKSTCMDQSSQTIDITITSSAPVSTRVRIIIGQETASYQLENSSIATS</sequence>
<keyword evidence="11" id="KW-0472">Membrane</keyword>
<dbReference type="GO" id="GO:0004674">
    <property type="term" value="F:protein serine/threonine kinase activity"/>
    <property type="evidence" value="ECO:0007669"/>
    <property type="project" value="UniProtKB-KW"/>
</dbReference>
<keyword evidence="10" id="KW-1133">Transmembrane helix</keyword>
<evidence type="ECO:0000256" key="9">
    <source>
        <dbReference type="ARBA" id="ARBA00022840"/>
    </source>
</evidence>
<dbReference type="GO" id="GO:0005524">
    <property type="term" value="F:ATP binding"/>
    <property type="evidence" value="ECO:0007669"/>
    <property type="project" value="UniProtKB-UniRule"/>
</dbReference>
<feature type="domain" description="Protein kinase" evidence="14">
    <location>
        <begin position="234"/>
        <end position="497"/>
    </location>
</feature>
<dbReference type="STRING" id="77586.A0A0D9WTG5"/>
<dbReference type="EnsemblPlants" id="LPERR06G21190.1">
    <property type="protein sequence ID" value="LPERR06G21190.1"/>
    <property type="gene ID" value="LPERR06G21190"/>
</dbReference>
<evidence type="ECO:0000256" key="5">
    <source>
        <dbReference type="ARBA" id="ARBA00022729"/>
    </source>
</evidence>
<dbReference type="InterPro" id="IPR017441">
    <property type="entry name" value="Protein_kinase_ATP_BS"/>
</dbReference>
<dbReference type="Proteomes" id="UP000032180">
    <property type="component" value="Chromosome 6"/>
</dbReference>
<evidence type="ECO:0000256" key="2">
    <source>
        <dbReference type="ARBA" id="ARBA00022527"/>
    </source>
</evidence>
<evidence type="ECO:0000256" key="12">
    <source>
        <dbReference type="ARBA" id="ARBA00023180"/>
    </source>
</evidence>
<dbReference type="FunFam" id="1.10.510.10:FF:000129">
    <property type="entry name" value="cysteine-rich receptor-like protein kinase 10"/>
    <property type="match status" value="2"/>
</dbReference>
<evidence type="ECO:0000256" key="10">
    <source>
        <dbReference type="ARBA" id="ARBA00022989"/>
    </source>
</evidence>
<evidence type="ECO:0000256" key="1">
    <source>
        <dbReference type="ARBA" id="ARBA00004167"/>
    </source>
</evidence>
<dbReference type="PROSITE" id="PS00108">
    <property type="entry name" value="PROTEIN_KINASE_ST"/>
    <property type="match status" value="1"/>
</dbReference>
<dbReference type="Gramene" id="LPERR06G21190.1">
    <property type="protein sequence ID" value="LPERR06G21190.1"/>
    <property type="gene ID" value="LPERR06G21190"/>
</dbReference>
<dbReference type="CDD" id="cd14066">
    <property type="entry name" value="STKc_IRAK"/>
    <property type="match status" value="1"/>
</dbReference>
<dbReference type="Pfam" id="PF00069">
    <property type="entry name" value="Pkinase"/>
    <property type="match status" value="2"/>
</dbReference>
<dbReference type="Gene3D" id="1.10.510.10">
    <property type="entry name" value="Transferase(Phosphotransferase) domain 1"/>
    <property type="match status" value="2"/>
</dbReference>
<keyword evidence="16" id="KW-1185">Reference proteome</keyword>
<dbReference type="HOGENOM" id="CLU_009559_0_0_1"/>
<keyword evidence="8" id="KW-0418">Kinase</keyword>
<dbReference type="InterPro" id="IPR045766">
    <property type="entry name" value="MCAfunc"/>
</dbReference>
<dbReference type="GO" id="GO:0005262">
    <property type="term" value="F:calcium channel activity"/>
    <property type="evidence" value="ECO:0007669"/>
    <property type="project" value="UniProtKB-ARBA"/>
</dbReference>
<dbReference type="InterPro" id="IPR000719">
    <property type="entry name" value="Prot_kinase_dom"/>
</dbReference>
<keyword evidence="12" id="KW-0325">Glycoprotein</keyword>
<dbReference type="eggNOG" id="ENOG502QWDY">
    <property type="taxonomic scope" value="Eukaryota"/>
</dbReference>
<evidence type="ECO:0000256" key="11">
    <source>
        <dbReference type="ARBA" id="ARBA00023136"/>
    </source>
</evidence>
<comment type="subcellular location">
    <subcellularLocation>
        <location evidence="1">Membrane</location>
        <topology evidence="1">Single-pass membrane protein</topology>
    </subcellularLocation>
</comment>
<keyword evidence="9 13" id="KW-0067">ATP-binding</keyword>
<organism evidence="15 16">
    <name type="scientific">Leersia perrieri</name>
    <dbReference type="NCBI Taxonomy" id="77586"/>
    <lineage>
        <taxon>Eukaryota</taxon>
        <taxon>Viridiplantae</taxon>
        <taxon>Streptophyta</taxon>
        <taxon>Embryophyta</taxon>
        <taxon>Tracheophyta</taxon>
        <taxon>Spermatophyta</taxon>
        <taxon>Magnoliopsida</taxon>
        <taxon>Liliopsida</taxon>
        <taxon>Poales</taxon>
        <taxon>Poaceae</taxon>
        <taxon>BOP clade</taxon>
        <taxon>Oryzoideae</taxon>
        <taxon>Oryzeae</taxon>
        <taxon>Oryzinae</taxon>
        <taxon>Leersia</taxon>
    </lineage>
</organism>
<dbReference type="PANTHER" id="PTHR27006:SF627">
    <property type="entry name" value="PROTEIN KINASE DOMAIN-CONTAINING PROTEIN"/>
    <property type="match status" value="1"/>
</dbReference>
<accession>A0A0D9WTG5</accession>
<keyword evidence="4" id="KW-0812">Transmembrane</keyword>
<dbReference type="FunFam" id="1.20.930.20:FF:000003">
    <property type="entry name" value="DNA mismatch repair protein MLH1"/>
    <property type="match status" value="1"/>
</dbReference>
<dbReference type="PROSITE" id="PS50011">
    <property type="entry name" value="PROTEIN_KINASE_DOM"/>
    <property type="match status" value="2"/>
</dbReference>
<reference evidence="15" key="3">
    <citation type="submission" date="2015-04" db="UniProtKB">
        <authorList>
            <consortium name="EnsemblPlants"/>
        </authorList>
    </citation>
    <scope>IDENTIFICATION</scope>
</reference>
<dbReference type="PROSITE" id="PS00107">
    <property type="entry name" value="PROTEIN_KINASE_ATP"/>
    <property type="match status" value="2"/>
</dbReference>
<dbReference type="PANTHER" id="PTHR27006">
    <property type="entry name" value="PROMASTIGOTE SURFACE ANTIGEN PROTEIN PSA"/>
    <property type="match status" value="1"/>
</dbReference>
<evidence type="ECO:0000256" key="3">
    <source>
        <dbReference type="ARBA" id="ARBA00022679"/>
    </source>
</evidence>
<dbReference type="GO" id="GO:0006950">
    <property type="term" value="P:response to stress"/>
    <property type="evidence" value="ECO:0007669"/>
    <property type="project" value="UniProtKB-ARBA"/>
</dbReference>
<dbReference type="InterPro" id="IPR011009">
    <property type="entry name" value="Kinase-like_dom_sf"/>
</dbReference>
<dbReference type="Gene3D" id="1.20.930.20">
    <property type="entry name" value="Adaptor protein Cbl, N-terminal domain"/>
    <property type="match status" value="1"/>
</dbReference>
<dbReference type="SUPFAM" id="SSF56112">
    <property type="entry name" value="Protein kinase-like (PK-like)"/>
    <property type="match status" value="2"/>
</dbReference>
<evidence type="ECO:0000313" key="15">
    <source>
        <dbReference type="EnsemblPlants" id="LPERR06G21190.1"/>
    </source>
</evidence>
<keyword evidence="3" id="KW-0808">Transferase</keyword>
<name>A0A0D9WTG5_9ORYZ</name>
<evidence type="ECO:0000256" key="8">
    <source>
        <dbReference type="ARBA" id="ARBA00022777"/>
    </source>
</evidence>
<dbReference type="SMART" id="SM00220">
    <property type="entry name" value="S_TKc"/>
    <property type="match status" value="2"/>
</dbReference>
<proteinExistence type="predicted"/>
<dbReference type="Gene3D" id="3.30.200.20">
    <property type="entry name" value="Phosphorylase Kinase, domain 1"/>
    <property type="match status" value="2"/>
</dbReference>
<dbReference type="AlphaFoldDB" id="A0A0D9WTG5"/>
<evidence type="ECO:0000313" key="16">
    <source>
        <dbReference type="Proteomes" id="UP000032180"/>
    </source>
</evidence>